<feature type="region of interest" description="Disordered" evidence="1">
    <location>
        <begin position="134"/>
        <end position="166"/>
    </location>
</feature>
<dbReference type="Pfam" id="PF00078">
    <property type="entry name" value="RVT_1"/>
    <property type="match status" value="1"/>
</dbReference>
<evidence type="ECO:0008006" key="6">
    <source>
        <dbReference type="Google" id="ProtNLM"/>
    </source>
</evidence>
<dbReference type="PANTHER" id="PTHR47027">
    <property type="entry name" value="REVERSE TRANSCRIPTASE DOMAIN-CONTAINING PROTEIN"/>
    <property type="match status" value="1"/>
</dbReference>
<dbReference type="Gene3D" id="3.60.10.10">
    <property type="entry name" value="Endonuclease/exonuclease/phosphatase"/>
    <property type="match status" value="1"/>
</dbReference>
<feature type="domain" description="Reverse transcriptase" evidence="2">
    <location>
        <begin position="459"/>
        <end position="544"/>
    </location>
</feature>
<feature type="compositionally biased region" description="Polar residues" evidence="1">
    <location>
        <begin position="139"/>
        <end position="152"/>
    </location>
</feature>
<dbReference type="EMBL" id="JAWDGP010007488">
    <property type="protein sequence ID" value="KAK3715920.1"/>
    <property type="molecule type" value="Genomic_DNA"/>
</dbReference>
<gene>
    <name evidence="4" type="ORF">RRG08_060538</name>
</gene>
<dbReference type="InterPro" id="IPR036691">
    <property type="entry name" value="Endo/exonu/phosph_ase_sf"/>
</dbReference>
<dbReference type="SUPFAM" id="SSF56672">
    <property type="entry name" value="DNA/RNA polymerases"/>
    <property type="match status" value="1"/>
</dbReference>
<dbReference type="SUPFAM" id="SSF56219">
    <property type="entry name" value="DNase I-like"/>
    <property type="match status" value="1"/>
</dbReference>
<feature type="domain" description="Endonuclease/exonuclease/phosphatase" evidence="3">
    <location>
        <begin position="8"/>
        <end position="76"/>
    </location>
</feature>
<name>A0AAE0XVK6_9GAST</name>
<dbReference type="AlphaFoldDB" id="A0AAE0XVK6"/>
<dbReference type="Proteomes" id="UP001283361">
    <property type="component" value="Unassembled WGS sequence"/>
</dbReference>
<organism evidence="4 5">
    <name type="scientific">Elysia crispata</name>
    <name type="common">lettuce slug</name>
    <dbReference type="NCBI Taxonomy" id="231223"/>
    <lineage>
        <taxon>Eukaryota</taxon>
        <taxon>Metazoa</taxon>
        <taxon>Spiralia</taxon>
        <taxon>Lophotrochozoa</taxon>
        <taxon>Mollusca</taxon>
        <taxon>Gastropoda</taxon>
        <taxon>Heterobranchia</taxon>
        <taxon>Euthyneura</taxon>
        <taxon>Panpulmonata</taxon>
        <taxon>Sacoglossa</taxon>
        <taxon>Placobranchoidea</taxon>
        <taxon>Plakobranchidae</taxon>
        <taxon>Elysia</taxon>
    </lineage>
</organism>
<evidence type="ECO:0000313" key="4">
    <source>
        <dbReference type="EMBL" id="KAK3715920.1"/>
    </source>
</evidence>
<evidence type="ECO:0000259" key="2">
    <source>
        <dbReference type="Pfam" id="PF00078"/>
    </source>
</evidence>
<evidence type="ECO:0000313" key="5">
    <source>
        <dbReference type="Proteomes" id="UP001283361"/>
    </source>
</evidence>
<protein>
    <recommendedName>
        <fullName evidence="6">Reverse transcriptase domain-containing protein</fullName>
    </recommendedName>
</protein>
<evidence type="ECO:0000259" key="3">
    <source>
        <dbReference type="Pfam" id="PF03372"/>
    </source>
</evidence>
<keyword evidence="5" id="KW-1185">Reference proteome</keyword>
<sequence>MNGSLNIGSFNVRSIQSEIRKDQLAKDLNSYNCDILCIQESKIQNGTDLNIHGDRLICFPSDSRYYGCGFLIKQKWKRNKHLLTNARSYAGTLLTSDHKLVKASFKLEKHKLCRKEEHTKRTPKPNIAAIVSKEESQRKYQNTLDTKLSSITSDRKNTDNSKARADSVPDRLKCVQTIIKQSFEESVGCVATARQNKHNDEELFQLSKRQKDIRVKIQNTKDNNKRDRLKIERNRILHTIRKRQIKLKNEEIEKKIEGINSAKCDHAMFKATRLLYQKQFENPKVEDQEGKLASNPNDILDIVSSHFKSKFEDEKVEEITPFEGEPKPLKNPITPEEVRKSFNSLSNNKAPGEDQIHAELLKYGTPLLDQTIADIFNTTFSKHENLDINTGVLTAIQKPGKKKGPPNNLRPITLLNSLRKALSIITLNRIRPFVEEYLSKSQSGFRPDHSTADVVWTHKCNVGTPQGDSLSPVLFIVYLEHALKEVRTTLPRPIVKYEKEIPNEIAYADDVDFIGQDYVNIKEIQETLHRYQLKVNTDKTEFTALSKNEEDWKNAKKVGSLIGDLEDVERRKQLSTAALNKLYHVWMKGNKLKTTTKIQLYKFLVKSILLYNCSTWALTLTEEEKINAFHRKQLKKVLNIKFPVKITNKSLYKKCQEKPLSLQILKARWNLFGHILRRDSDIPANRATRAYFIQYGHKLRGRPTTTLPIVLNRDLGLIDHSTPFNR</sequence>
<dbReference type="InterPro" id="IPR043502">
    <property type="entry name" value="DNA/RNA_pol_sf"/>
</dbReference>
<feature type="compositionally biased region" description="Basic and acidic residues" evidence="1">
    <location>
        <begin position="153"/>
        <end position="166"/>
    </location>
</feature>
<dbReference type="InterPro" id="IPR005135">
    <property type="entry name" value="Endo/exonuclease/phosphatase"/>
</dbReference>
<dbReference type="InterPro" id="IPR000477">
    <property type="entry name" value="RT_dom"/>
</dbReference>
<evidence type="ECO:0000256" key="1">
    <source>
        <dbReference type="SAM" id="MobiDB-lite"/>
    </source>
</evidence>
<proteinExistence type="predicted"/>
<dbReference type="Pfam" id="PF03372">
    <property type="entry name" value="Exo_endo_phos"/>
    <property type="match status" value="1"/>
</dbReference>
<comment type="caution">
    <text evidence="4">The sequence shown here is derived from an EMBL/GenBank/DDBJ whole genome shotgun (WGS) entry which is preliminary data.</text>
</comment>
<accession>A0AAE0XVK6</accession>
<dbReference type="GO" id="GO:0003824">
    <property type="term" value="F:catalytic activity"/>
    <property type="evidence" value="ECO:0007669"/>
    <property type="project" value="InterPro"/>
</dbReference>
<dbReference type="PANTHER" id="PTHR47027:SF20">
    <property type="entry name" value="REVERSE TRANSCRIPTASE-LIKE PROTEIN WITH RNA-DIRECTED DNA POLYMERASE DOMAIN"/>
    <property type="match status" value="1"/>
</dbReference>
<reference evidence="4" key="1">
    <citation type="journal article" date="2023" name="G3 (Bethesda)">
        <title>A reference genome for the long-term kleptoplast-retaining sea slug Elysia crispata morphotype clarki.</title>
        <authorList>
            <person name="Eastman K.E."/>
            <person name="Pendleton A.L."/>
            <person name="Shaikh M.A."/>
            <person name="Suttiyut T."/>
            <person name="Ogas R."/>
            <person name="Tomko P."/>
            <person name="Gavelis G."/>
            <person name="Widhalm J.R."/>
            <person name="Wisecaver J.H."/>
        </authorList>
    </citation>
    <scope>NUCLEOTIDE SEQUENCE</scope>
    <source>
        <strain evidence="4">ECLA1</strain>
    </source>
</reference>